<accession>A0ACC1I9M0</accession>
<sequence>MSAKATTTLTEKQGAKPAEQTSAKPARMLGQAFAEEEDSDEDLDALRWTERSRRRLKEQAAEQAKQAKQAKKKPKTTPKTQYSAANLAGIKVAHSLADFAAAGNDEEHV</sequence>
<gene>
    <name evidence="1" type="ORF">LPJ66_008514</name>
</gene>
<evidence type="ECO:0000313" key="1">
    <source>
        <dbReference type="EMBL" id="KAJ1888551.1"/>
    </source>
</evidence>
<protein>
    <submittedName>
        <fullName evidence="1">Uncharacterized protein</fullName>
    </submittedName>
</protein>
<keyword evidence="2" id="KW-1185">Reference proteome</keyword>
<dbReference type="EMBL" id="JANBPG010001729">
    <property type="protein sequence ID" value="KAJ1888551.1"/>
    <property type="molecule type" value="Genomic_DNA"/>
</dbReference>
<comment type="caution">
    <text evidence="1">The sequence shown here is derived from an EMBL/GenBank/DDBJ whole genome shotgun (WGS) entry which is preliminary data.</text>
</comment>
<name>A0ACC1I9M0_9FUNG</name>
<organism evidence="1 2">
    <name type="scientific">Kickxella alabastrina</name>
    <dbReference type="NCBI Taxonomy" id="61397"/>
    <lineage>
        <taxon>Eukaryota</taxon>
        <taxon>Fungi</taxon>
        <taxon>Fungi incertae sedis</taxon>
        <taxon>Zoopagomycota</taxon>
        <taxon>Kickxellomycotina</taxon>
        <taxon>Kickxellomycetes</taxon>
        <taxon>Kickxellales</taxon>
        <taxon>Kickxellaceae</taxon>
        <taxon>Kickxella</taxon>
    </lineage>
</organism>
<evidence type="ECO:0000313" key="2">
    <source>
        <dbReference type="Proteomes" id="UP001150581"/>
    </source>
</evidence>
<proteinExistence type="predicted"/>
<reference evidence="1" key="1">
    <citation type="submission" date="2022-07" db="EMBL/GenBank/DDBJ databases">
        <title>Phylogenomic reconstructions and comparative analyses of Kickxellomycotina fungi.</title>
        <authorList>
            <person name="Reynolds N.K."/>
            <person name="Stajich J.E."/>
            <person name="Barry K."/>
            <person name="Grigoriev I.V."/>
            <person name="Crous P."/>
            <person name="Smith M.E."/>
        </authorList>
    </citation>
    <scope>NUCLEOTIDE SEQUENCE</scope>
    <source>
        <strain evidence="1">Benny 63K</strain>
    </source>
</reference>
<feature type="non-terminal residue" evidence="1">
    <location>
        <position position="109"/>
    </location>
</feature>
<dbReference type="Proteomes" id="UP001150581">
    <property type="component" value="Unassembled WGS sequence"/>
</dbReference>